<dbReference type="GO" id="GO:0008270">
    <property type="term" value="F:zinc ion binding"/>
    <property type="evidence" value="ECO:0007669"/>
    <property type="project" value="UniProtKB-KW"/>
</dbReference>
<keyword evidence="4 5" id="KW-0238">DNA-binding</keyword>
<evidence type="ECO:0000256" key="2">
    <source>
        <dbReference type="ARBA" id="ARBA00022771"/>
    </source>
</evidence>
<evidence type="ECO:0000313" key="9">
    <source>
        <dbReference type="Proteomes" id="UP000646548"/>
    </source>
</evidence>
<dbReference type="PROSITE" id="PS50950">
    <property type="entry name" value="ZF_THAP"/>
    <property type="match status" value="1"/>
</dbReference>
<dbReference type="GO" id="GO:0003677">
    <property type="term" value="F:DNA binding"/>
    <property type="evidence" value="ECO:0007669"/>
    <property type="project" value="UniProtKB-UniRule"/>
</dbReference>
<keyword evidence="1" id="KW-0479">Metal-binding</keyword>
<evidence type="ECO:0000256" key="4">
    <source>
        <dbReference type="ARBA" id="ARBA00023125"/>
    </source>
</evidence>
<comment type="caution">
    <text evidence="8">The sequence shown here is derived from an EMBL/GenBank/DDBJ whole genome shotgun (WGS) entry which is preliminary data.</text>
</comment>
<dbReference type="InterPro" id="IPR006612">
    <property type="entry name" value="THAP_Znf"/>
</dbReference>
<keyword evidence="3" id="KW-0862">Zinc</keyword>
<dbReference type="Proteomes" id="UP000646548">
    <property type="component" value="Unassembled WGS sequence"/>
</dbReference>
<evidence type="ECO:0000256" key="3">
    <source>
        <dbReference type="ARBA" id="ARBA00022833"/>
    </source>
</evidence>
<dbReference type="EMBL" id="WKFB01000470">
    <property type="protein sequence ID" value="KAF6722082.1"/>
    <property type="molecule type" value="Genomic_DNA"/>
</dbReference>
<dbReference type="PANTHER" id="PTHR47696:SF2">
    <property type="entry name" value="PROVISIONAL ORTHOLOG OF THAP DOMAIN CONTAINING 1"/>
    <property type="match status" value="1"/>
</dbReference>
<dbReference type="Pfam" id="PF05485">
    <property type="entry name" value="THAP"/>
    <property type="match status" value="1"/>
</dbReference>
<proteinExistence type="predicted"/>
<dbReference type="AlphaFoldDB" id="A0A834C3B1"/>
<protein>
    <submittedName>
        <fullName evidence="8">THAP domain-containing protein 1</fullName>
    </submittedName>
</protein>
<sequence>MACSAKNCVNRHCKDSSLHFFRFPLRDPERLKMWLLNINRKDWIPSTSSRLCSQHFEKDQIILNRYGLSRLKSNAVPTIFNIPNAKKMEASACPYIAVLIKEEEIIDESSLASTSLASTSLAHTEHNYVNKPIEVIVKEEPSDSDEQNEEVLANDNTTANVGCLDHNYIVADSPLLLKRKMGVLQVKLQAARKKIKLRDQRIRRLQKKVSSLKNAISFLEKNFLILNKFNGLPPNVVLVDYNDPDTDDRLSLGE</sequence>
<evidence type="ECO:0000256" key="6">
    <source>
        <dbReference type="SAM" id="Coils"/>
    </source>
</evidence>
<name>A0A834C3B1_ORYME</name>
<evidence type="ECO:0000259" key="7">
    <source>
        <dbReference type="PROSITE" id="PS50950"/>
    </source>
</evidence>
<organism evidence="8 9">
    <name type="scientific">Oryzias melastigma</name>
    <name type="common">Marine medaka</name>
    <dbReference type="NCBI Taxonomy" id="30732"/>
    <lineage>
        <taxon>Eukaryota</taxon>
        <taxon>Metazoa</taxon>
        <taxon>Chordata</taxon>
        <taxon>Craniata</taxon>
        <taxon>Vertebrata</taxon>
        <taxon>Euteleostomi</taxon>
        <taxon>Actinopterygii</taxon>
        <taxon>Neopterygii</taxon>
        <taxon>Teleostei</taxon>
        <taxon>Neoteleostei</taxon>
        <taxon>Acanthomorphata</taxon>
        <taxon>Ovalentaria</taxon>
        <taxon>Atherinomorphae</taxon>
        <taxon>Beloniformes</taxon>
        <taxon>Adrianichthyidae</taxon>
        <taxon>Oryziinae</taxon>
        <taxon>Oryzias</taxon>
    </lineage>
</organism>
<accession>A0A834C3B1</accession>
<dbReference type="SMART" id="SM00692">
    <property type="entry name" value="DM3"/>
    <property type="match status" value="1"/>
</dbReference>
<gene>
    <name evidence="8" type="ORF">FQA47_021892</name>
</gene>
<keyword evidence="2 5" id="KW-0863">Zinc-finger</keyword>
<dbReference type="InterPro" id="IPR026521">
    <property type="entry name" value="THAP2"/>
</dbReference>
<dbReference type="SMART" id="SM00980">
    <property type="entry name" value="THAP"/>
    <property type="match status" value="1"/>
</dbReference>
<feature type="coiled-coil region" evidence="6">
    <location>
        <begin position="188"/>
        <end position="222"/>
    </location>
</feature>
<dbReference type="SUPFAM" id="SSF57716">
    <property type="entry name" value="Glucocorticoid receptor-like (DNA-binding domain)"/>
    <property type="match status" value="1"/>
</dbReference>
<evidence type="ECO:0000313" key="8">
    <source>
        <dbReference type="EMBL" id="KAF6722082.1"/>
    </source>
</evidence>
<evidence type="ECO:0000256" key="1">
    <source>
        <dbReference type="ARBA" id="ARBA00022723"/>
    </source>
</evidence>
<reference evidence="8" key="1">
    <citation type="journal article" name="BMC Genomics">
        <title>Long-read sequencing and de novo genome assembly of marine medaka (Oryzias melastigma).</title>
        <authorList>
            <person name="Liang P."/>
            <person name="Saqib H.S.A."/>
            <person name="Ni X."/>
            <person name="Shen Y."/>
        </authorList>
    </citation>
    <scope>NUCLEOTIDE SEQUENCE</scope>
    <source>
        <strain evidence="8">Bigg-433</strain>
    </source>
</reference>
<feature type="domain" description="THAP-type" evidence="7">
    <location>
        <begin position="1"/>
        <end position="80"/>
    </location>
</feature>
<keyword evidence="6" id="KW-0175">Coiled coil</keyword>
<dbReference type="PANTHER" id="PTHR47696">
    <property type="entry name" value="THAP DOMAIN-CONTAINING PROTEIN 2"/>
    <property type="match status" value="1"/>
</dbReference>
<evidence type="ECO:0000256" key="5">
    <source>
        <dbReference type="PROSITE-ProRule" id="PRU00309"/>
    </source>
</evidence>